<comment type="caution">
    <text evidence="1">The sequence shown here is derived from an EMBL/GenBank/DDBJ whole genome shotgun (WGS) entry which is preliminary data.</text>
</comment>
<dbReference type="AlphaFoldDB" id="A0A8H4KJ17"/>
<name>A0A8H4KJ17_9HYPO</name>
<evidence type="ECO:0000313" key="1">
    <source>
        <dbReference type="EMBL" id="KAF4452092.1"/>
    </source>
</evidence>
<dbReference type="InterPro" id="IPR032710">
    <property type="entry name" value="NTF2-like_dom_sf"/>
</dbReference>
<dbReference type="Gene3D" id="3.10.450.50">
    <property type="match status" value="1"/>
</dbReference>
<gene>
    <name evidence="1" type="ORF">F53441_5024</name>
</gene>
<protein>
    <recommendedName>
        <fullName evidence="3">SnoaL-like domain-containing protein</fullName>
    </recommendedName>
</protein>
<sequence>MTSQQELRKAIEHTISQYFSSYKEGGEQNDPSLVNRDVTDACERYFKPLGVHTLFGSPPDQAVNNTVYEAAFAADLKTYTVQDTRFEDLTIDTEARKAAAMTVVDMLYRDGQKDTMEHSWIFDFNEDGSKITRIMEFCDMDGLRKMFARIYPDSKGENVLIQE</sequence>
<dbReference type="Proteomes" id="UP000605986">
    <property type="component" value="Unassembled WGS sequence"/>
</dbReference>
<evidence type="ECO:0000313" key="2">
    <source>
        <dbReference type="Proteomes" id="UP000605986"/>
    </source>
</evidence>
<dbReference type="EMBL" id="JAADJG010000200">
    <property type="protein sequence ID" value="KAF4452092.1"/>
    <property type="molecule type" value="Genomic_DNA"/>
</dbReference>
<dbReference type="SUPFAM" id="SSF54427">
    <property type="entry name" value="NTF2-like"/>
    <property type="match status" value="1"/>
</dbReference>
<organism evidence="1 2">
    <name type="scientific">Fusarium austroafricanum</name>
    <dbReference type="NCBI Taxonomy" id="2364996"/>
    <lineage>
        <taxon>Eukaryota</taxon>
        <taxon>Fungi</taxon>
        <taxon>Dikarya</taxon>
        <taxon>Ascomycota</taxon>
        <taxon>Pezizomycotina</taxon>
        <taxon>Sordariomycetes</taxon>
        <taxon>Hypocreomycetidae</taxon>
        <taxon>Hypocreales</taxon>
        <taxon>Nectriaceae</taxon>
        <taxon>Fusarium</taxon>
        <taxon>Fusarium concolor species complex</taxon>
    </lineage>
</organism>
<reference evidence="1" key="1">
    <citation type="submission" date="2020-01" db="EMBL/GenBank/DDBJ databases">
        <title>Identification and distribution of gene clusters putatively required for synthesis of sphingolipid metabolism inhibitors in phylogenetically diverse species of the filamentous fungus Fusarium.</title>
        <authorList>
            <person name="Kim H.-S."/>
            <person name="Busman M."/>
            <person name="Brown D.W."/>
            <person name="Divon H."/>
            <person name="Uhlig S."/>
            <person name="Proctor R.H."/>
        </authorList>
    </citation>
    <scope>NUCLEOTIDE SEQUENCE</scope>
    <source>
        <strain evidence="1">NRRL 53441</strain>
    </source>
</reference>
<dbReference type="OrthoDB" id="3758478at2759"/>
<evidence type="ECO:0008006" key="3">
    <source>
        <dbReference type="Google" id="ProtNLM"/>
    </source>
</evidence>
<keyword evidence="2" id="KW-1185">Reference proteome</keyword>
<proteinExistence type="predicted"/>
<accession>A0A8H4KJ17</accession>